<dbReference type="InterPro" id="IPR012899">
    <property type="entry name" value="LTXXQ"/>
</dbReference>
<name>A0A6S6TSC1_9GAMM</name>
<dbReference type="Pfam" id="PF04314">
    <property type="entry name" value="PCuAC"/>
    <property type="match status" value="1"/>
</dbReference>
<proteinExistence type="predicted"/>
<evidence type="ECO:0008006" key="2">
    <source>
        <dbReference type="Google" id="ProtNLM"/>
    </source>
</evidence>
<organism evidence="1">
    <name type="scientific">uncultured Thiotrichaceae bacterium</name>
    <dbReference type="NCBI Taxonomy" id="298394"/>
    <lineage>
        <taxon>Bacteria</taxon>
        <taxon>Pseudomonadati</taxon>
        <taxon>Pseudomonadota</taxon>
        <taxon>Gammaproteobacteria</taxon>
        <taxon>Thiotrichales</taxon>
        <taxon>Thiotrichaceae</taxon>
        <taxon>environmental samples</taxon>
    </lineage>
</organism>
<dbReference type="EMBL" id="CACVAV010000281">
    <property type="protein sequence ID" value="CAA6817956.1"/>
    <property type="molecule type" value="Genomic_DNA"/>
</dbReference>
<dbReference type="SUPFAM" id="SSF110087">
    <property type="entry name" value="DR1885-like metal-binding protein"/>
    <property type="match status" value="1"/>
</dbReference>
<dbReference type="AlphaFoldDB" id="A0A6S6TSC1"/>
<dbReference type="InterPro" id="IPR036182">
    <property type="entry name" value="PCuAC_sf"/>
</dbReference>
<accession>A0A6S6TSC1</accession>
<reference evidence="1" key="1">
    <citation type="submission" date="2020-01" db="EMBL/GenBank/DDBJ databases">
        <authorList>
            <person name="Meier V. D."/>
            <person name="Meier V D."/>
        </authorList>
    </citation>
    <scope>NUCLEOTIDE SEQUENCE</scope>
    <source>
        <strain evidence="1">HLG_WM_MAG_08</strain>
    </source>
</reference>
<evidence type="ECO:0000313" key="1">
    <source>
        <dbReference type="EMBL" id="CAA6817956.1"/>
    </source>
</evidence>
<dbReference type="InterPro" id="IPR007410">
    <property type="entry name" value="LpqE-like"/>
</dbReference>
<dbReference type="PANTHER" id="PTHR36302">
    <property type="entry name" value="BLR7088 PROTEIN"/>
    <property type="match status" value="1"/>
</dbReference>
<feature type="non-terminal residue" evidence="1">
    <location>
        <position position="1"/>
    </location>
</feature>
<dbReference type="Gene3D" id="2.60.40.1890">
    <property type="entry name" value="PCu(A)C copper chaperone"/>
    <property type="match status" value="1"/>
</dbReference>
<gene>
    <name evidence="1" type="ORF">HELGO_WM48939</name>
</gene>
<protein>
    <recommendedName>
        <fullName evidence="2">Copper chaperone PCu(A)C</fullName>
    </recommendedName>
</protein>
<dbReference type="PANTHER" id="PTHR36302:SF1">
    <property type="entry name" value="COPPER CHAPERONE PCU(A)C"/>
    <property type="match status" value="1"/>
</dbReference>
<dbReference type="Gene3D" id="1.20.120.1490">
    <property type="match status" value="1"/>
</dbReference>
<dbReference type="Pfam" id="PF07813">
    <property type="entry name" value="LTXXQ"/>
    <property type="match status" value="1"/>
</dbReference>
<dbReference type="InterPro" id="IPR058248">
    <property type="entry name" value="Lxx211020-like"/>
</dbReference>
<sequence>DLLIDSPYTRTTPPGSPVAGGFLKITNNGKETDTLIGGSVDFSEAVEVHEMPMVDGVMQMRQLEDGLDIPPGETVELKPGGYHIMFIKLKEQMIEGEKHKATLTFKNAGDIEVEFVVKDISQTMGKGMKHGMKHDGQPGQMNHTKQLSEMPDLMRVVMMHSDKLNLSDEQQAELKKWRESSNDKVQGMAKAVEAANEELLNLALGDADKAALEAQYETIAAQRKAIVDAKIACRANMQRVLNAGQYQTLQSLYKENFVMAGK</sequence>